<dbReference type="PANTHER" id="PTHR30124:SF0">
    <property type="entry name" value="MEMBRANE-BOUND LYTIC MUREIN TRANSGLYCOSYLASE A"/>
    <property type="match status" value="1"/>
</dbReference>
<reference evidence="6 7" key="1">
    <citation type="submission" date="2018-10" db="EMBL/GenBank/DDBJ databases">
        <title>Comparative functional genomics of the obligate endosymbiont Buchnera aphidicola.</title>
        <authorList>
            <person name="Chong R.A."/>
        </authorList>
    </citation>
    <scope>NUCLEOTIDE SEQUENCE [LARGE SCALE GENOMIC DNA]</scope>
    <source>
        <strain evidence="6 7">Mrh</strain>
    </source>
</reference>
<dbReference type="GO" id="GO:0009253">
    <property type="term" value="P:peptidoglycan catabolic process"/>
    <property type="evidence" value="ECO:0007669"/>
    <property type="project" value="TreeGrafter"/>
</dbReference>
<dbReference type="GO" id="GO:0019867">
    <property type="term" value="C:outer membrane"/>
    <property type="evidence" value="ECO:0007669"/>
    <property type="project" value="InterPro"/>
</dbReference>
<dbReference type="AlphaFoldDB" id="A0A4D6YAM9"/>
<dbReference type="Gene3D" id="2.40.240.50">
    <property type="entry name" value="Barwin-like endoglucanases"/>
    <property type="match status" value="1"/>
</dbReference>
<dbReference type="GO" id="GO:0004553">
    <property type="term" value="F:hydrolase activity, hydrolyzing O-glycosyl compounds"/>
    <property type="evidence" value="ECO:0007669"/>
    <property type="project" value="InterPro"/>
</dbReference>
<evidence type="ECO:0000313" key="6">
    <source>
        <dbReference type="EMBL" id="QCI23421.1"/>
    </source>
</evidence>
<dbReference type="GO" id="GO:0008933">
    <property type="term" value="F:peptidoglycan lytic transglycosylase activity"/>
    <property type="evidence" value="ECO:0007669"/>
    <property type="project" value="TreeGrafter"/>
</dbReference>
<dbReference type="InterPro" id="IPR036908">
    <property type="entry name" value="RlpA-like_sf"/>
</dbReference>
<proteinExistence type="predicted"/>
<dbReference type="Gene3D" id="2.40.40.10">
    <property type="entry name" value="RlpA-like domain"/>
    <property type="match status" value="1"/>
</dbReference>
<dbReference type="Proteomes" id="UP000298566">
    <property type="component" value="Chromosome"/>
</dbReference>
<dbReference type="OrthoDB" id="9783686at2"/>
<evidence type="ECO:0000313" key="7">
    <source>
        <dbReference type="Proteomes" id="UP000298566"/>
    </source>
</evidence>
<dbReference type="EC" id="4.2.2.n1" evidence="4"/>
<dbReference type="EMBL" id="CP033004">
    <property type="protein sequence ID" value="QCI23421.1"/>
    <property type="molecule type" value="Genomic_DNA"/>
</dbReference>
<dbReference type="Pfam" id="PF03562">
    <property type="entry name" value="MltA"/>
    <property type="match status" value="1"/>
</dbReference>
<dbReference type="InterPro" id="IPR026044">
    <property type="entry name" value="MltA"/>
</dbReference>
<dbReference type="NCBIfam" id="NF008366">
    <property type="entry name" value="PRK11162.1"/>
    <property type="match status" value="1"/>
</dbReference>
<comment type="catalytic activity">
    <reaction evidence="1 4">
        <text>Exolytic cleavage of the (1-&gt;4)-beta-glycosidic linkage between N-acetylmuramic acid (MurNAc) and N-acetylglucosamine (GlcNAc) residues in peptidoglycan, from either the reducing or the non-reducing ends of the peptidoglycan chains, with concomitant formation of a 1,6-anhydrobond in the MurNAc residue.</text>
        <dbReference type="EC" id="4.2.2.n1"/>
    </reaction>
</comment>
<dbReference type="PIRSF" id="PIRSF019422">
    <property type="entry name" value="MltA"/>
    <property type="match status" value="1"/>
</dbReference>
<dbReference type="GO" id="GO:0071555">
    <property type="term" value="P:cell wall organization"/>
    <property type="evidence" value="ECO:0007669"/>
    <property type="project" value="UniProtKB-KW"/>
</dbReference>
<evidence type="ECO:0000256" key="3">
    <source>
        <dbReference type="ARBA" id="ARBA00023316"/>
    </source>
</evidence>
<gene>
    <name evidence="6" type="ORF">D9V73_02130</name>
</gene>
<dbReference type="PANTHER" id="PTHR30124">
    <property type="entry name" value="MEMBRANE-BOUND LYTIC MUREIN TRANSGLYCOSYLASE A"/>
    <property type="match status" value="1"/>
</dbReference>
<accession>A0A4D6YAM9</accession>
<name>A0A4D6YAM9_BUCMH</name>
<evidence type="ECO:0000256" key="1">
    <source>
        <dbReference type="ARBA" id="ARBA00001420"/>
    </source>
</evidence>
<keyword evidence="3 4" id="KW-0961">Cell wall biogenesis/degradation</keyword>
<sequence>MKKKIRIITILLLTLINLYASKNIHSKIIYNTQTQSNYDNIWKKDLNASIKQEINNRKEFLIQIKKIKKFSPSLYKSNMRLYQSINNWLKLNSKIKQLKSFEIQLYKLKNLNNYGNIKITSYYTPIINARKTPNETFKYPIYSIPHLSKKYKRLPNRRDIYHGILKKKHILAYSNSLIDNFIMDVQGSGIINYGLNKPLMLFKYTGENNWPYTSIGNILIRNGSIKKENMSIKSIRDWSKKHVQSEVKHVLEQNNSFVFFKPMKYKSICGASAVPLIPKTSIASDRRVIKPGDIILAEIPILNEFGKFTYTYETKLLISLDVGGAIKGQKIDIYQGIGEKAGIIAGFYNHYGRVWILKHK</sequence>
<protein>
    <recommendedName>
        <fullName evidence="4">Membrane-bound lytic murein transglycosylase A</fullName>
        <ecNumber evidence="4">4.2.2.n1</ecNumber>
    </recommendedName>
    <alternativeName>
        <fullName evidence="4">Murein hydrolase A</fullName>
    </alternativeName>
</protein>
<keyword evidence="2 4" id="KW-0456">Lyase</keyword>
<evidence type="ECO:0000259" key="5">
    <source>
        <dbReference type="SMART" id="SM00925"/>
    </source>
</evidence>
<comment type="function">
    <text evidence="4">Murein-degrading enzyme. May play a role in recycling of muropeptides during cell elongation and/or cell division.</text>
</comment>
<dbReference type="SMART" id="SM00925">
    <property type="entry name" value="MltA"/>
    <property type="match status" value="1"/>
</dbReference>
<dbReference type="GO" id="GO:0009254">
    <property type="term" value="P:peptidoglycan turnover"/>
    <property type="evidence" value="ECO:0007669"/>
    <property type="project" value="UniProtKB-UniRule"/>
</dbReference>
<dbReference type="RefSeq" id="WP_158336630.1">
    <property type="nucleotide sequence ID" value="NZ_CP033004.1"/>
</dbReference>
<dbReference type="CDD" id="cd22785">
    <property type="entry name" value="DPBB_MltA-like"/>
    <property type="match status" value="1"/>
</dbReference>
<evidence type="ECO:0000256" key="2">
    <source>
        <dbReference type="ARBA" id="ARBA00023239"/>
    </source>
</evidence>
<dbReference type="InterPro" id="IPR010611">
    <property type="entry name" value="3D_dom"/>
</dbReference>
<feature type="domain" description="Lytic transglycosylase MltA" evidence="5">
    <location>
        <begin position="126"/>
        <end position="261"/>
    </location>
</feature>
<dbReference type="SUPFAM" id="SSF50685">
    <property type="entry name" value="Barwin-like endoglucanases"/>
    <property type="match status" value="1"/>
</dbReference>
<dbReference type="InterPro" id="IPR005300">
    <property type="entry name" value="MltA_B"/>
</dbReference>
<evidence type="ECO:0000256" key="4">
    <source>
        <dbReference type="PIRNR" id="PIRNR019422"/>
    </source>
</evidence>
<organism evidence="6 7">
    <name type="scientific">Buchnera aphidicola subsp. Melaphis rhois</name>
    <dbReference type="NCBI Taxonomy" id="118103"/>
    <lineage>
        <taxon>Bacteria</taxon>
        <taxon>Pseudomonadati</taxon>
        <taxon>Pseudomonadota</taxon>
        <taxon>Gammaproteobacteria</taxon>
        <taxon>Enterobacterales</taxon>
        <taxon>Erwiniaceae</taxon>
        <taxon>Buchnera</taxon>
    </lineage>
</organism>
<dbReference type="Pfam" id="PF06725">
    <property type="entry name" value="3D"/>
    <property type="match status" value="1"/>
</dbReference>